<evidence type="ECO:0000313" key="2">
    <source>
        <dbReference type="Proteomes" id="UP000198402"/>
    </source>
</evidence>
<proteinExistence type="predicted"/>
<sequence>MAFQTHYNFGGAKTHNGGSKSAAKKTLKQFWQYIQQQGAQLSDPVTVSEVATLQHHLVAYGNQKINGYKVSGGTYADTLNQYMTDCSTYLDQYLTDQPDTPLTVSRQSFMIQYEHQVNQLIHHYEAVIAKG</sequence>
<keyword evidence="2" id="KW-1185">Reference proteome</keyword>
<organism evidence="1 2">
    <name type="scientific">Secundilactobacillus silagei JCM 19001</name>
    <dbReference type="NCBI Taxonomy" id="1302250"/>
    <lineage>
        <taxon>Bacteria</taxon>
        <taxon>Bacillati</taxon>
        <taxon>Bacillota</taxon>
        <taxon>Bacilli</taxon>
        <taxon>Lactobacillales</taxon>
        <taxon>Lactobacillaceae</taxon>
        <taxon>Secundilactobacillus</taxon>
    </lineage>
</organism>
<comment type="caution">
    <text evidence="1">The sequence shown here is derived from an EMBL/GenBank/DDBJ whole genome shotgun (WGS) entry which is preliminary data.</text>
</comment>
<dbReference type="RefSeq" id="WP_089136690.1">
    <property type="nucleotide sequence ID" value="NZ_BCMG01000006.1"/>
</dbReference>
<dbReference type="STRING" id="1302250.GCA_001313225_00916"/>
<dbReference type="EMBL" id="BCMG01000006">
    <property type="protein sequence ID" value="GAX01295.1"/>
    <property type="molecule type" value="Genomic_DNA"/>
</dbReference>
<name>A0A1Z5IHP7_9LACO</name>
<gene>
    <name evidence="1" type="ORF">IWT126_01321</name>
</gene>
<dbReference type="Proteomes" id="UP000198402">
    <property type="component" value="Unassembled WGS sequence"/>
</dbReference>
<dbReference type="AlphaFoldDB" id="A0A1Z5IHP7"/>
<evidence type="ECO:0000313" key="1">
    <source>
        <dbReference type="EMBL" id="GAX01295.1"/>
    </source>
</evidence>
<dbReference type="OrthoDB" id="2294077at2"/>
<protein>
    <submittedName>
        <fullName evidence="1">Uncharacterized protein</fullName>
    </submittedName>
</protein>
<accession>A0A1Z5IHP7</accession>
<reference evidence="1 2" key="1">
    <citation type="submission" date="2015-11" db="EMBL/GenBank/DDBJ databases">
        <title>Draft genome sequences of new species of the genus Lactobacillus isolated from orchardgrass silage.</title>
        <authorList>
            <person name="Tohno M."/>
            <person name="Tanizawa Y."/>
            <person name="Arita M."/>
        </authorList>
    </citation>
    <scope>NUCLEOTIDE SEQUENCE [LARGE SCALE GENOMIC DNA]</scope>
    <source>
        <strain evidence="1 2">IWT126</strain>
    </source>
</reference>